<evidence type="ECO:0000256" key="6">
    <source>
        <dbReference type="ARBA" id="ARBA00012402"/>
    </source>
</evidence>
<name>A0A7Y9I2P3_9ACTN</name>
<evidence type="ECO:0000256" key="5">
    <source>
        <dbReference type="ARBA" id="ARBA00008310"/>
    </source>
</evidence>
<keyword evidence="8 12" id="KW-0285">Flavoprotein</keyword>
<dbReference type="Proteomes" id="UP000569914">
    <property type="component" value="Unassembled WGS sequence"/>
</dbReference>
<comment type="catalytic activity">
    <reaction evidence="1">
        <text>coproporphyrinogen III + 3 O2 = coproporphyrin III + 3 H2O2</text>
        <dbReference type="Rhea" id="RHEA:43436"/>
        <dbReference type="ChEBI" id="CHEBI:15379"/>
        <dbReference type="ChEBI" id="CHEBI:16240"/>
        <dbReference type="ChEBI" id="CHEBI:57309"/>
        <dbReference type="ChEBI" id="CHEBI:131725"/>
        <dbReference type="EC" id="1.3.3.15"/>
    </reaction>
    <physiologicalReaction direction="left-to-right" evidence="1">
        <dbReference type="Rhea" id="RHEA:43437"/>
    </physiologicalReaction>
</comment>
<dbReference type="SUPFAM" id="SSF54373">
    <property type="entry name" value="FAD-linked reductases, C-terminal domain"/>
    <property type="match status" value="1"/>
</dbReference>
<keyword evidence="12" id="KW-0963">Cytoplasm</keyword>
<dbReference type="UniPathway" id="UPA00252"/>
<evidence type="ECO:0000256" key="4">
    <source>
        <dbReference type="ARBA" id="ARBA00004744"/>
    </source>
</evidence>
<evidence type="ECO:0000313" key="15">
    <source>
        <dbReference type="Proteomes" id="UP000569914"/>
    </source>
</evidence>
<evidence type="ECO:0000256" key="3">
    <source>
        <dbReference type="ARBA" id="ARBA00002185"/>
    </source>
</evidence>
<reference evidence="14 15" key="1">
    <citation type="submission" date="2020-07" db="EMBL/GenBank/DDBJ databases">
        <title>Sequencing the genomes of 1000 actinobacteria strains.</title>
        <authorList>
            <person name="Klenk H.-P."/>
        </authorList>
    </citation>
    <scope>NUCLEOTIDE SEQUENCE [LARGE SCALE GENOMIC DNA]</scope>
    <source>
        <strain evidence="14 15">DSM 22083</strain>
    </source>
</reference>
<dbReference type="RefSeq" id="WP_246322238.1">
    <property type="nucleotide sequence ID" value="NZ_JACCBU010000001.1"/>
</dbReference>
<feature type="domain" description="Amine oxidase" evidence="13">
    <location>
        <begin position="12"/>
        <end position="468"/>
    </location>
</feature>
<comment type="caution">
    <text evidence="14">The sequence shown here is derived from an EMBL/GenBank/DDBJ whole genome shotgun (WGS) entry which is preliminary data.</text>
</comment>
<dbReference type="PANTHER" id="PTHR42923">
    <property type="entry name" value="PROTOPORPHYRINOGEN OXIDASE"/>
    <property type="match status" value="1"/>
</dbReference>
<evidence type="ECO:0000256" key="12">
    <source>
        <dbReference type="RuleBase" id="RU364052"/>
    </source>
</evidence>
<evidence type="ECO:0000259" key="13">
    <source>
        <dbReference type="Pfam" id="PF01593"/>
    </source>
</evidence>
<comment type="subcellular location">
    <subcellularLocation>
        <location evidence="12">Cytoplasm</location>
    </subcellularLocation>
</comment>
<organism evidence="14 15">
    <name type="scientific">Microlunatus parietis</name>
    <dbReference type="NCBI Taxonomy" id="682979"/>
    <lineage>
        <taxon>Bacteria</taxon>
        <taxon>Bacillati</taxon>
        <taxon>Actinomycetota</taxon>
        <taxon>Actinomycetes</taxon>
        <taxon>Propionibacteriales</taxon>
        <taxon>Propionibacteriaceae</taxon>
        <taxon>Microlunatus</taxon>
    </lineage>
</organism>
<dbReference type="EMBL" id="JACCBU010000001">
    <property type="protein sequence ID" value="NYE68839.1"/>
    <property type="molecule type" value="Genomic_DNA"/>
</dbReference>
<evidence type="ECO:0000256" key="7">
    <source>
        <dbReference type="ARBA" id="ARBA00019046"/>
    </source>
</evidence>
<evidence type="ECO:0000256" key="11">
    <source>
        <dbReference type="ARBA" id="ARBA00023133"/>
    </source>
</evidence>
<dbReference type="AlphaFoldDB" id="A0A7Y9I2P3"/>
<proteinExistence type="inferred from homology"/>
<comment type="cofactor">
    <cofactor evidence="2 12">
        <name>FAD</name>
        <dbReference type="ChEBI" id="CHEBI:57692"/>
    </cofactor>
</comment>
<dbReference type="SUPFAM" id="SSF51905">
    <property type="entry name" value="FAD/NAD(P)-binding domain"/>
    <property type="match status" value="1"/>
</dbReference>
<dbReference type="PANTHER" id="PTHR42923:SF3">
    <property type="entry name" value="PROTOPORPHYRINOGEN OXIDASE"/>
    <property type="match status" value="1"/>
</dbReference>
<dbReference type="GO" id="GO:0006783">
    <property type="term" value="P:heme biosynthetic process"/>
    <property type="evidence" value="ECO:0007669"/>
    <property type="project" value="UniProtKB-UniRule"/>
</dbReference>
<dbReference type="Gene3D" id="1.10.3110.10">
    <property type="entry name" value="protoporphyrinogen ix oxidase, domain 3"/>
    <property type="match status" value="1"/>
</dbReference>
<evidence type="ECO:0000256" key="2">
    <source>
        <dbReference type="ARBA" id="ARBA00001974"/>
    </source>
</evidence>
<sequence>MNGRVVVVGGGVAGLTAARALAGAGRSVLVLEAAPRLGGKIISVAPDGVSLDGGAESLLARRPEAVRLVAELGLPIVHPTGASSKLLIKGRLQPLPRQAMGIPVDLDGLAELLEPDDLARARREPELPAPALAGDIGIGAYVDARFGPAVTDRLLEPMLGGVYAGRARELSFEAVNRALYERARAGGSLLGHAADLVAAGSGVAGGPVFAGLPGGVSGLLPALVADLERSGVELRTGATVRDLERAGSGYRLTVGAATTSPLALRRAQGAEVLQADSVVLAVPAAPLSRLLDGLAGPVVEEVARVPYASMAVVTLVVRGFTGDGSGALVPPGELPTIKAFTHSSFKWDWVADAARAAWGAGAAVIRASVGRIGEERLLQLDDERLAARTYAEARDLVPGWAGTELITHAVTRFGGGLPQYLVGHVDLVRRLRAAVGAQPGLAVCGALLDGVGIAACIGSGLAAAETIMNDRSSTGTRA</sequence>
<dbReference type="GO" id="GO:0004729">
    <property type="term" value="F:oxygen-dependent protoporphyrinogen oxidase activity"/>
    <property type="evidence" value="ECO:0007669"/>
    <property type="project" value="UniProtKB-UniRule"/>
</dbReference>
<keyword evidence="9 12" id="KW-0274">FAD</keyword>
<evidence type="ECO:0000256" key="9">
    <source>
        <dbReference type="ARBA" id="ARBA00022827"/>
    </source>
</evidence>
<keyword evidence="15" id="KW-1185">Reference proteome</keyword>
<evidence type="ECO:0000256" key="1">
    <source>
        <dbReference type="ARBA" id="ARBA00001755"/>
    </source>
</evidence>
<dbReference type="Gene3D" id="3.90.660.20">
    <property type="entry name" value="Protoporphyrinogen oxidase, mitochondrial, domain 2"/>
    <property type="match status" value="1"/>
</dbReference>
<dbReference type="InterPro" id="IPR036188">
    <property type="entry name" value="FAD/NAD-bd_sf"/>
</dbReference>
<dbReference type="EC" id="1.3.3.15" evidence="6 12"/>
<comment type="pathway">
    <text evidence="4 12">Porphyrin-containing compound metabolism; protoheme biosynthesis.</text>
</comment>
<comment type="function">
    <text evidence="3 12">Involved in coproporphyrin-dependent heme b biosynthesis. Catalyzes the oxidation of coproporphyrinogen III to coproporphyrin III.</text>
</comment>
<dbReference type="Gene3D" id="3.50.50.60">
    <property type="entry name" value="FAD/NAD(P)-binding domain"/>
    <property type="match status" value="1"/>
</dbReference>
<protein>
    <recommendedName>
        <fullName evidence="7 12">Coproporphyrinogen III oxidase</fullName>
        <ecNumber evidence="6 12">1.3.3.15</ecNumber>
    </recommendedName>
</protein>
<evidence type="ECO:0000313" key="14">
    <source>
        <dbReference type="EMBL" id="NYE68839.1"/>
    </source>
</evidence>
<dbReference type="InterPro" id="IPR002937">
    <property type="entry name" value="Amino_oxidase"/>
</dbReference>
<dbReference type="InterPro" id="IPR004572">
    <property type="entry name" value="Protoporphyrinogen_oxidase"/>
</dbReference>
<comment type="similarity">
    <text evidence="5 12">Belongs to the protoporphyrinogen/coproporphyrinogen oxidase family. Coproporphyrinogen III oxidase subfamily.</text>
</comment>
<dbReference type="Pfam" id="PF01593">
    <property type="entry name" value="Amino_oxidase"/>
    <property type="match status" value="1"/>
</dbReference>
<accession>A0A7Y9I2P3</accession>
<dbReference type="InterPro" id="IPR050464">
    <property type="entry name" value="Zeta_carotene_desat/Oxidored"/>
</dbReference>
<keyword evidence="10 12" id="KW-0560">Oxidoreductase</keyword>
<evidence type="ECO:0000256" key="10">
    <source>
        <dbReference type="ARBA" id="ARBA00023002"/>
    </source>
</evidence>
<keyword evidence="11 12" id="KW-0350">Heme biosynthesis</keyword>
<dbReference type="NCBIfam" id="TIGR00562">
    <property type="entry name" value="proto_IX_ox"/>
    <property type="match status" value="1"/>
</dbReference>
<dbReference type="GO" id="GO:0005737">
    <property type="term" value="C:cytoplasm"/>
    <property type="evidence" value="ECO:0007669"/>
    <property type="project" value="UniProtKB-SubCell"/>
</dbReference>
<evidence type="ECO:0000256" key="8">
    <source>
        <dbReference type="ARBA" id="ARBA00022630"/>
    </source>
</evidence>
<gene>
    <name evidence="14" type="ORF">BKA15_000168</name>
</gene>